<comment type="caution">
    <text evidence="1">The sequence shown here is derived from an EMBL/GenBank/DDBJ whole genome shotgun (WGS) entry which is preliminary data.</text>
</comment>
<evidence type="ECO:0000313" key="2">
    <source>
        <dbReference type="Proteomes" id="UP000446866"/>
    </source>
</evidence>
<reference evidence="1 2" key="1">
    <citation type="submission" date="2018-08" db="EMBL/GenBank/DDBJ databases">
        <title>Murine metabolic-syndrome-specific gut microbial biobank.</title>
        <authorList>
            <person name="Liu C."/>
        </authorList>
    </citation>
    <scope>NUCLEOTIDE SEQUENCE [LARGE SCALE GENOMIC DNA]</scope>
    <source>
        <strain evidence="1 2">28</strain>
    </source>
</reference>
<keyword evidence="2" id="KW-1185">Reference proteome</keyword>
<gene>
    <name evidence="1" type="ORF">D0435_08090</name>
</gene>
<sequence>MRKEADFLTKHRQRTLGLKQMEKISMTDYGKEEFQLLATLLEAKESQFLKKRNDERYRVLTEVLYPLLYEIAWIQGGHIILNVDEQEFIGTLTYIGDELILDNDMGLSDFIAIISSADDVSISMGDKGLAINLTFKLYDKVQVTDCSEEISNIEEKIRQHRLKKAELQIFHTEEQ</sequence>
<evidence type="ECO:0000313" key="1">
    <source>
        <dbReference type="EMBL" id="NBH61609.1"/>
    </source>
</evidence>
<dbReference type="EMBL" id="QXWK01000013">
    <property type="protein sequence ID" value="NBH61609.1"/>
    <property type="molecule type" value="Genomic_DNA"/>
</dbReference>
<proteinExistence type="predicted"/>
<dbReference type="Proteomes" id="UP000446866">
    <property type="component" value="Unassembled WGS sequence"/>
</dbReference>
<name>A0A845QI91_9FIRM</name>
<protein>
    <submittedName>
        <fullName evidence="1">Uncharacterized protein</fullName>
    </submittedName>
</protein>
<organism evidence="1 2">
    <name type="scientific">Anaerotruncus colihominis</name>
    <dbReference type="NCBI Taxonomy" id="169435"/>
    <lineage>
        <taxon>Bacteria</taxon>
        <taxon>Bacillati</taxon>
        <taxon>Bacillota</taxon>
        <taxon>Clostridia</taxon>
        <taxon>Eubacteriales</taxon>
        <taxon>Oscillospiraceae</taxon>
        <taxon>Anaerotruncus</taxon>
    </lineage>
</organism>
<dbReference type="RefSeq" id="WP_160201891.1">
    <property type="nucleotide sequence ID" value="NZ_QXWK01000013.1"/>
</dbReference>
<dbReference type="AlphaFoldDB" id="A0A845QI91"/>
<accession>A0A845QI91</accession>